<proteinExistence type="predicted"/>
<protein>
    <submittedName>
        <fullName evidence="2">Uncharacterized protein</fullName>
    </submittedName>
</protein>
<organism evidence="2 3">
    <name type="scientific">Variovorax paradoxus</name>
    <dbReference type="NCBI Taxonomy" id="34073"/>
    <lineage>
        <taxon>Bacteria</taxon>
        <taxon>Pseudomonadati</taxon>
        <taxon>Pseudomonadota</taxon>
        <taxon>Betaproteobacteria</taxon>
        <taxon>Burkholderiales</taxon>
        <taxon>Comamonadaceae</taxon>
        <taxon>Variovorax</taxon>
    </lineage>
</organism>
<gene>
    <name evidence="2" type="ORF">GFK26_27170</name>
</gene>
<sequence length="69" mass="7902">MSERSDSAFLAWKEAHCRASEADFRMGLHQHLARTAAQREAEAQEVQRLKRLASEKLQRFLEESRAACG</sequence>
<dbReference type="Proteomes" id="UP000326780">
    <property type="component" value="Chromosome"/>
</dbReference>
<dbReference type="RefSeq" id="WP_153284681.1">
    <property type="nucleotide sequence ID" value="NZ_CP045644.1"/>
</dbReference>
<keyword evidence="1" id="KW-0175">Coiled coil</keyword>
<evidence type="ECO:0000256" key="1">
    <source>
        <dbReference type="SAM" id="Coils"/>
    </source>
</evidence>
<dbReference type="AlphaFoldDB" id="A0A5Q0MCM2"/>
<accession>A0A5Q0MCM2</accession>
<feature type="coiled-coil region" evidence="1">
    <location>
        <begin position="32"/>
        <end position="63"/>
    </location>
</feature>
<reference evidence="2 3" key="1">
    <citation type="submission" date="2019-10" db="EMBL/GenBank/DDBJ databases">
        <title>Complete genome sequence of Variovorax paradoxus 5C-2.</title>
        <authorList>
            <person name="Gogoleva N.E."/>
            <person name="Balkin A.S."/>
        </authorList>
    </citation>
    <scope>NUCLEOTIDE SEQUENCE [LARGE SCALE GENOMIC DNA]</scope>
    <source>
        <strain evidence="2 3">5C-2</strain>
    </source>
</reference>
<dbReference type="EMBL" id="CP045644">
    <property type="protein sequence ID" value="QFZ86182.1"/>
    <property type="molecule type" value="Genomic_DNA"/>
</dbReference>
<evidence type="ECO:0000313" key="2">
    <source>
        <dbReference type="EMBL" id="QFZ86182.1"/>
    </source>
</evidence>
<name>A0A5Q0MCM2_VARPD</name>
<evidence type="ECO:0000313" key="3">
    <source>
        <dbReference type="Proteomes" id="UP000326780"/>
    </source>
</evidence>